<protein>
    <submittedName>
        <fullName evidence="2">Uncharacterized protein</fullName>
    </submittedName>
</protein>
<accession>X1S2M2</accession>
<keyword evidence="1" id="KW-0812">Transmembrane</keyword>
<dbReference type="AlphaFoldDB" id="X1S2M2"/>
<evidence type="ECO:0000256" key="1">
    <source>
        <dbReference type="SAM" id="Phobius"/>
    </source>
</evidence>
<keyword evidence="1" id="KW-0472">Membrane</keyword>
<comment type="caution">
    <text evidence="2">The sequence shown here is derived from an EMBL/GenBank/DDBJ whole genome shotgun (WGS) entry which is preliminary data.</text>
</comment>
<proteinExistence type="predicted"/>
<dbReference type="EMBL" id="BARW01000082">
    <property type="protein sequence ID" value="GAI69685.1"/>
    <property type="molecule type" value="Genomic_DNA"/>
</dbReference>
<gene>
    <name evidence="2" type="ORF">S12H4_00619</name>
</gene>
<sequence>MPEAIAFGAPRAEEMTRVAAAGAGGLITGVVEGVVVKMAPELGAAQPIFTWGALLGVPVLGLAGAMFTRGLLGDLCMGVACGGLGVVGYSLPEMLAPIVGRKAPAGGTPQLGPGNVKMLPAGAAGAPARAQAAAARVGVEF</sequence>
<evidence type="ECO:0000313" key="2">
    <source>
        <dbReference type="EMBL" id="GAI69685.1"/>
    </source>
</evidence>
<keyword evidence="1" id="KW-1133">Transmembrane helix</keyword>
<feature type="transmembrane region" description="Helical" evidence="1">
    <location>
        <begin position="48"/>
        <end position="67"/>
    </location>
</feature>
<organism evidence="2">
    <name type="scientific">marine sediment metagenome</name>
    <dbReference type="NCBI Taxonomy" id="412755"/>
    <lineage>
        <taxon>unclassified sequences</taxon>
        <taxon>metagenomes</taxon>
        <taxon>ecological metagenomes</taxon>
    </lineage>
</organism>
<reference evidence="2" key="1">
    <citation type="journal article" date="2014" name="Front. Microbiol.">
        <title>High frequency of phylogenetically diverse reductive dehalogenase-homologous genes in deep subseafloor sedimentary metagenomes.</title>
        <authorList>
            <person name="Kawai M."/>
            <person name="Futagami T."/>
            <person name="Toyoda A."/>
            <person name="Takaki Y."/>
            <person name="Nishi S."/>
            <person name="Hori S."/>
            <person name="Arai W."/>
            <person name="Tsubouchi T."/>
            <person name="Morono Y."/>
            <person name="Uchiyama I."/>
            <person name="Ito T."/>
            <person name="Fujiyama A."/>
            <person name="Inagaki F."/>
            <person name="Takami H."/>
        </authorList>
    </citation>
    <scope>NUCLEOTIDE SEQUENCE</scope>
    <source>
        <strain evidence="2">Expedition CK06-06</strain>
    </source>
</reference>
<name>X1S2M2_9ZZZZ</name>